<dbReference type="Proteomes" id="UP001555176">
    <property type="component" value="Unassembled WGS sequence"/>
</dbReference>
<dbReference type="Pfam" id="PF01695">
    <property type="entry name" value="IstB_IS21"/>
    <property type="match status" value="1"/>
</dbReference>
<dbReference type="GO" id="GO:0005524">
    <property type="term" value="F:ATP binding"/>
    <property type="evidence" value="ECO:0007669"/>
    <property type="project" value="UniProtKB-KW"/>
</dbReference>
<reference evidence="3 4" key="1">
    <citation type="submission" date="2024-04" db="EMBL/GenBank/DDBJ databases">
        <title>Bacterial genomes from commercial probiotics.</title>
        <authorList>
            <person name="Brady R."/>
            <person name="Call G.B."/>
            <person name="Chaston J.M."/>
        </authorList>
    </citation>
    <scope>NUCLEOTIDE SEQUENCE [LARGE SCALE GENOMIC DNA]</scope>
    <source>
        <strain evidence="4">gbc_m</strain>
    </source>
</reference>
<dbReference type="InterPro" id="IPR002611">
    <property type="entry name" value="IstB_ATP-bd"/>
</dbReference>
<evidence type="ECO:0000313" key="4">
    <source>
        <dbReference type="Proteomes" id="UP001555176"/>
    </source>
</evidence>
<proteinExistence type="predicted"/>
<evidence type="ECO:0000313" key="3">
    <source>
        <dbReference type="EMBL" id="MEW7079188.1"/>
    </source>
</evidence>
<sequence length="86" mass="9756">MSEKRVKETLTCRFIANGENRILLGPPGVGKTHLAISFATEAITQGYTALFANRRRFGGRMPKGKRKRDSPTFSQSLESTRRTHYR</sequence>
<dbReference type="EMBL" id="JBDGII010000021">
    <property type="protein sequence ID" value="MEW7079188.1"/>
    <property type="molecule type" value="Genomic_DNA"/>
</dbReference>
<feature type="domain" description="IstB-like ATP-binding" evidence="2">
    <location>
        <begin position="3"/>
        <end position="55"/>
    </location>
</feature>
<keyword evidence="3" id="KW-0067">ATP-binding</keyword>
<evidence type="ECO:0000256" key="1">
    <source>
        <dbReference type="SAM" id="MobiDB-lite"/>
    </source>
</evidence>
<feature type="region of interest" description="Disordered" evidence="1">
    <location>
        <begin position="58"/>
        <end position="86"/>
    </location>
</feature>
<accession>A0ABV3NJN6</accession>
<comment type="caution">
    <text evidence="3">The sequence shown here is derived from an EMBL/GenBank/DDBJ whole genome shotgun (WGS) entry which is preliminary data.</text>
</comment>
<organism evidence="3 4">
    <name type="scientific">Heyndrickxia faecalis</name>
    <dbReference type="NCBI Taxonomy" id="2824910"/>
    <lineage>
        <taxon>Bacteria</taxon>
        <taxon>Bacillati</taxon>
        <taxon>Bacillota</taxon>
        <taxon>Bacilli</taxon>
        <taxon>Bacillales</taxon>
        <taxon>Bacillaceae</taxon>
        <taxon>Heyndrickxia</taxon>
    </lineage>
</organism>
<keyword evidence="3" id="KW-0547">Nucleotide-binding</keyword>
<gene>
    <name evidence="3" type="ORF">ABC651_09000</name>
</gene>
<evidence type="ECO:0000259" key="2">
    <source>
        <dbReference type="Pfam" id="PF01695"/>
    </source>
</evidence>
<dbReference type="Gene3D" id="3.40.50.300">
    <property type="entry name" value="P-loop containing nucleotide triphosphate hydrolases"/>
    <property type="match status" value="1"/>
</dbReference>
<protein>
    <submittedName>
        <fullName evidence="3">ATP-binding protein</fullName>
    </submittedName>
</protein>
<name>A0ABV3NJN6_9BACI</name>
<keyword evidence="4" id="KW-1185">Reference proteome</keyword>
<feature type="compositionally biased region" description="Basic residues" evidence="1">
    <location>
        <begin position="58"/>
        <end position="68"/>
    </location>
</feature>
<dbReference type="SUPFAM" id="SSF52540">
    <property type="entry name" value="P-loop containing nucleoside triphosphate hydrolases"/>
    <property type="match status" value="1"/>
</dbReference>
<dbReference type="InterPro" id="IPR027417">
    <property type="entry name" value="P-loop_NTPase"/>
</dbReference>